<protein>
    <submittedName>
        <fullName evidence="2">Uncharacterized protein</fullName>
    </submittedName>
</protein>
<feature type="region of interest" description="Disordered" evidence="1">
    <location>
        <begin position="49"/>
        <end position="88"/>
    </location>
</feature>
<dbReference type="Proteomes" id="UP000054538">
    <property type="component" value="Unassembled WGS sequence"/>
</dbReference>
<gene>
    <name evidence="2" type="ORF">PAXRUDRAFT_19036</name>
</gene>
<dbReference type="STRING" id="930991.A0A0D0CJN3"/>
<evidence type="ECO:0000313" key="2">
    <source>
        <dbReference type="EMBL" id="KIK75398.1"/>
    </source>
</evidence>
<dbReference type="AlphaFoldDB" id="A0A0D0CJN3"/>
<sequence length="146" mass="16390">LTSSSAAENVNEDLDKLHTNITSNIINPLAILAKSALKIKIPPLPAALSASKEKDNEDEAHSTVPTTSTSASTAKRRNVISNRKMRPTKNKTGYNLCVWHWITQVNKNGTSKEFQDYWNKRLGESQREAYTKEALELKDTWSDNTF</sequence>
<proteinExistence type="predicted"/>
<name>A0A0D0CJN3_9AGAM</name>
<feature type="non-terminal residue" evidence="2">
    <location>
        <position position="1"/>
    </location>
</feature>
<feature type="compositionally biased region" description="Low complexity" evidence="1">
    <location>
        <begin position="62"/>
        <end position="73"/>
    </location>
</feature>
<feature type="compositionally biased region" description="Basic and acidic residues" evidence="1">
    <location>
        <begin position="51"/>
        <end position="61"/>
    </location>
</feature>
<organism evidence="2 3">
    <name type="scientific">Paxillus rubicundulus Ve08.2h10</name>
    <dbReference type="NCBI Taxonomy" id="930991"/>
    <lineage>
        <taxon>Eukaryota</taxon>
        <taxon>Fungi</taxon>
        <taxon>Dikarya</taxon>
        <taxon>Basidiomycota</taxon>
        <taxon>Agaricomycotina</taxon>
        <taxon>Agaricomycetes</taxon>
        <taxon>Agaricomycetidae</taxon>
        <taxon>Boletales</taxon>
        <taxon>Paxilineae</taxon>
        <taxon>Paxillaceae</taxon>
        <taxon>Paxillus</taxon>
    </lineage>
</organism>
<dbReference type="OrthoDB" id="2689266at2759"/>
<evidence type="ECO:0000313" key="3">
    <source>
        <dbReference type="Proteomes" id="UP000054538"/>
    </source>
</evidence>
<dbReference type="InParanoid" id="A0A0D0CJN3"/>
<reference evidence="2 3" key="1">
    <citation type="submission" date="2014-04" db="EMBL/GenBank/DDBJ databases">
        <authorList>
            <consortium name="DOE Joint Genome Institute"/>
            <person name="Kuo A."/>
            <person name="Kohler A."/>
            <person name="Jargeat P."/>
            <person name="Nagy L.G."/>
            <person name="Floudas D."/>
            <person name="Copeland A."/>
            <person name="Barry K.W."/>
            <person name="Cichocki N."/>
            <person name="Veneault-Fourrey C."/>
            <person name="LaButti K."/>
            <person name="Lindquist E.A."/>
            <person name="Lipzen A."/>
            <person name="Lundell T."/>
            <person name="Morin E."/>
            <person name="Murat C."/>
            <person name="Sun H."/>
            <person name="Tunlid A."/>
            <person name="Henrissat B."/>
            <person name="Grigoriev I.V."/>
            <person name="Hibbett D.S."/>
            <person name="Martin F."/>
            <person name="Nordberg H.P."/>
            <person name="Cantor M.N."/>
            <person name="Hua S.X."/>
        </authorList>
    </citation>
    <scope>NUCLEOTIDE SEQUENCE [LARGE SCALE GENOMIC DNA]</scope>
    <source>
        <strain evidence="2 3">Ve08.2h10</strain>
    </source>
</reference>
<keyword evidence="3" id="KW-1185">Reference proteome</keyword>
<accession>A0A0D0CJN3</accession>
<feature type="compositionally biased region" description="Basic residues" evidence="1">
    <location>
        <begin position="74"/>
        <end position="88"/>
    </location>
</feature>
<evidence type="ECO:0000256" key="1">
    <source>
        <dbReference type="SAM" id="MobiDB-lite"/>
    </source>
</evidence>
<dbReference type="HOGENOM" id="CLU_1901251_0_0_1"/>
<dbReference type="EMBL" id="KN828137">
    <property type="protein sequence ID" value="KIK75398.1"/>
    <property type="molecule type" value="Genomic_DNA"/>
</dbReference>
<reference evidence="3" key="2">
    <citation type="submission" date="2015-01" db="EMBL/GenBank/DDBJ databases">
        <title>Evolutionary Origins and Diversification of the Mycorrhizal Mutualists.</title>
        <authorList>
            <consortium name="DOE Joint Genome Institute"/>
            <consortium name="Mycorrhizal Genomics Consortium"/>
            <person name="Kohler A."/>
            <person name="Kuo A."/>
            <person name="Nagy L.G."/>
            <person name="Floudas D."/>
            <person name="Copeland A."/>
            <person name="Barry K.W."/>
            <person name="Cichocki N."/>
            <person name="Veneault-Fourrey C."/>
            <person name="LaButti K."/>
            <person name="Lindquist E.A."/>
            <person name="Lipzen A."/>
            <person name="Lundell T."/>
            <person name="Morin E."/>
            <person name="Murat C."/>
            <person name="Riley R."/>
            <person name="Ohm R."/>
            <person name="Sun H."/>
            <person name="Tunlid A."/>
            <person name="Henrissat B."/>
            <person name="Grigoriev I.V."/>
            <person name="Hibbett D.S."/>
            <person name="Martin F."/>
        </authorList>
    </citation>
    <scope>NUCLEOTIDE SEQUENCE [LARGE SCALE GENOMIC DNA]</scope>
    <source>
        <strain evidence="3">Ve08.2h10</strain>
    </source>
</reference>